<dbReference type="PANTHER" id="PTHR47926">
    <property type="entry name" value="PENTATRICOPEPTIDE REPEAT-CONTAINING PROTEIN"/>
    <property type="match status" value="1"/>
</dbReference>
<feature type="region of interest" description="Disordered" evidence="4">
    <location>
        <begin position="1"/>
        <end position="44"/>
    </location>
</feature>
<dbReference type="InterPro" id="IPR002885">
    <property type="entry name" value="PPR_rpt"/>
</dbReference>
<organism evidence="6 7">
    <name type="scientific">Ensete ventricosum</name>
    <name type="common">Abyssinian banana</name>
    <name type="synonym">Musa ensete</name>
    <dbReference type="NCBI Taxonomy" id="4639"/>
    <lineage>
        <taxon>Eukaryota</taxon>
        <taxon>Viridiplantae</taxon>
        <taxon>Streptophyta</taxon>
        <taxon>Embryophyta</taxon>
        <taxon>Tracheophyta</taxon>
        <taxon>Spermatophyta</taxon>
        <taxon>Magnoliopsida</taxon>
        <taxon>Liliopsida</taxon>
        <taxon>Zingiberales</taxon>
        <taxon>Musaceae</taxon>
        <taxon>Ensete</taxon>
    </lineage>
</organism>
<dbReference type="InterPro" id="IPR046849">
    <property type="entry name" value="E2_motif"/>
</dbReference>
<feature type="repeat" description="PPR" evidence="3">
    <location>
        <begin position="555"/>
        <end position="589"/>
    </location>
</feature>
<evidence type="ECO:0000256" key="2">
    <source>
        <dbReference type="ARBA" id="ARBA00022737"/>
    </source>
</evidence>
<dbReference type="GO" id="GO:0009451">
    <property type="term" value="P:RNA modification"/>
    <property type="evidence" value="ECO:0007669"/>
    <property type="project" value="InterPro"/>
</dbReference>
<protein>
    <recommendedName>
        <fullName evidence="5">DYW domain-containing protein</fullName>
    </recommendedName>
</protein>
<feature type="repeat" description="PPR" evidence="3">
    <location>
        <begin position="224"/>
        <end position="258"/>
    </location>
</feature>
<keyword evidence="2" id="KW-0677">Repeat</keyword>
<dbReference type="Pfam" id="PF20430">
    <property type="entry name" value="Eplus_motif"/>
    <property type="match status" value="1"/>
</dbReference>
<dbReference type="FunFam" id="1.25.40.10:FF:000382">
    <property type="entry name" value="Pentatricopeptide repeat-containing protein"/>
    <property type="match status" value="1"/>
</dbReference>
<evidence type="ECO:0000256" key="3">
    <source>
        <dbReference type="PROSITE-ProRule" id="PRU00708"/>
    </source>
</evidence>
<evidence type="ECO:0000256" key="1">
    <source>
        <dbReference type="ARBA" id="ARBA00006643"/>
    </source>
</evidence>
<dbReference type="EMBL" id="AMZH03010599">
    <property type="protein sequence ID" value="RRT54447.1"/>
    <property type="molecule type" value="Genomic_DNA"/>
</dbReference>
<comment type="caution">
    <text evidence="6">The sequence shown here is derived from an EMBL/GenBank/DDBJ whole genome shotgun (WGS) entry which is preliminary data.</text>
</comment>
<dbReference type="InterPro" id="IPR032867">
    <property type="entry name" value="DYW_dom"/>
</dbReference>
<comment type="similarity">
    <text evidence="1">Belongs to the PPR family. PCMP-H subfamily.</text>
</comment>
<feature type="repeat" description="PPR" evidence="3">
    <location>
        <begin position="453"/>
        <end position="487"/>
    </location>
</feature>
<dbReference type="GO" id="GO:0003723">
    <property type="term" value="F:RNA binding"/>
    <property type="evidence" value="ECO:0007669"/>
    <property type="project" value="InterPro"/>
</dbReference>
<dbReference type="InterPro" id="IPR011990">
    <property type="entry name" value="TPR-like_helical_dom_sf"/>
</dbReference>
<dbReference type="AlphaFoldDB" id="A0A426YRU4"/>
<dbReference type="InterPro" id="IPR046960">
    <property type="entry name" value="PPR_At4g14850-like_plant"/>
</dbReference>
<evidence type="ECO:0000259" key="5">
    <source>
        <dbReference type="Pfam" id="PF14432"/>
    </source>
</evidence>
<proteinExistence type="inferred from homology"/>
<feature type="repeat" description="PPR" evidence="3">
    <location>
        <begin position="356"/>
        <end position="390"/>
    </location>
</feature>
<reference evidence="6 7" key="1">
    <citation type="journal article" date="2014" name="Agronomy (Basel)">
        <title>A Draft Genome Sequence for Ensete ventricosum, the Drought-Tolerant Tree Against Hunger.</title>
        <authorList>
            <person name="Harrison J."/>
            <person name="Moore K.A."/>
            <person name="Paszkiewicz K."/>
            <person name="Jones T."/>
            <person name="Grant M."/>
            <person name="Ambacheew D."/>
            <person name="Muzemil S."/>
            <person name="Studholme D.J."/>
        </authorList>
    </citation>
    <scope>NUCLEOTIDE SEQUENCE [LARGE SCALE GENOMIC DNA]</scope>
</reference>
<evidence type="ECO:0000313" key="6">
    <source>
        <dbReference type="EMBL" id="RRT54447.1"/>
    </source>
</evidence>
<dbReference type="Pfam" id="PF14432">
    <property type="entry name" value="DYW_deaminase"/>
    <property type="match status" value="1"/>
</dbReference>
<dbReference type="PROSITE" id="PS51375">
    <property type="entry name" value="PPR"/>
    <property type="match status" value="7"/>
</dbReference>
<dbReference type="FunFam" id="1.25.40.10:FF:000201">
    <property type="entry name" value="Pentatricopeptide repeat-containing protein mitochondrial"/>
    <property type="match status" value="1"/>
</dbReference>
<feature type="repeat" description="PPR" evidence="3">
    <location>
        <begin position="626"/>
        <end position="660"/>
    </location>
</feature>
<dbReference type="Pfam" id="PF20431">
    <property type="entry name" value="E_motif"/>
    <property type="match status" value="1"/>
</dbReference>
<name>A0A426YRU4_ENSVE</name>
<feature type="repeat" description="PPR" evidence="3">
    <location>
        <begin position="52"/>
        <end position="86"/>
    </location>
</feature>
<accession>A0A426YRU4</accession>
<dbReference type="FunFam" id="1.25.40.10:FF:000366">
    <property type="entry name" value="Pentatricopeptide (PPR) repeat-containing protein"/>
    <property type="match status" value="1"/>
</dbReference>
<feature type="domain" description="DYW" evidence="5">
    <location>
        <begin position="770"/>
        <end position="862"/>
    </location>
</feature>
<dbReference type="FunFam" id="1.25.40.10:FF:000031">
    <property type="entry name" value="Pentatricopeptide repeat-containing protein mitochondrial"/>
    <property type="match status" value="1"/>
</dbReference>
<dbReference type="FunFam" id="1.25.40.10:FF:000196">
    <property type="entry name" value="Pentatricopeptide repeat-containing protein At4g14850"/>
    <property type="match status" value="1"/>
</dbReference>
<dbReference type="NCBIfam" id="TIGR00756">
    <property type="entry name" value="PPR"/>
    <property type="match status" value="5"/>
</dbReference>
<dbReference type="PANTHER" id="PTHR47926:SF538">
    <property type="entry name" value="WHIM2 DOMAIN-CONTAINING PROTEIN"/>
    <property type="match status" value="1"/>
</dbReference>
<sequence>MIPRPLARSRGSVSSDRTLGAAVKHLVDPPNEPSPGGLCSPRQLFDGSPLQSSAPWNRLLYQHSRNNRNREALSLFLEARRSGQPPDDSSLSCVLKACGCLRDRNLGRQLHGLGVKCGHGSGFGGVGTSLLDVYLKCDGVDDGVRVFDSMPERNVASWTSLPTGCSQKGLYDDALELFSWMQSEGIRPNPYTFATVLASAAAQGVLENGRQMHGQLIKFGYQGTVFVCNPLINMYSRCGLVEEARAVFNRMMNRDCVSWNTMVAGLVLNEYESEAVQEFRDMRAAGLKPTPSSFATMIKLCATLKQLAFARQLHCCVVKEGFELNANVITALMVVYSKCSEMDHAFELFSMLGARSVVSWTAMINGYMQNGHVSRAALLFSQMRLHAVEPNDFTYSVLLTASPQISPFQIHAQVIKTKFQQVPSVGTALLTAYTKLGNTCEAFCVFRGIKEKDIVAWSAMLACYAQAGDSEGAVKLFTEMAREGVGANEFTLSSAIDACASRTASADQGKQFHAVSIKLKYENTLCVSTALVTMYARRGSIESAQGVFDRQSVRDQVSWNSMLMGYARHGYSKKALELFKDIESRGIEMDGITFIGVIIACTHTGLVEEGKKHFESMVHNHHIRPTVEHYACMVDLYSRAGKLEEAMSLIEEMPFPASATVWRTLLGACGLHRNVELGELAAEKLMSLEPSHSAAYVLLSNMYAAAGRWAERAKIRKLMDARKVKKEAGCSWIQIKNKVHSFLASDRTHPMSDKIYSKLEDITIRLKEKGYQPNTDYVLHDMEEEHKEAMLARHSERLAIAFGLIATPRGTPLQIVKNLRVCGDCHTVIKLISEIEQREIVIRDSSRFHHFSRGSCSCGDYW</sequence>
<evidence type="ECO:0000313" key="7">
    <source>
        <dbReference type="Proteomes" id="UP000287651"/>
    </source>
</evidence>
<dbReference type="Proteomes" id="UP000287651">
    <property type="component" value="Unassembled WGS sequence"/>
</dbReference>
<dbReference type="FunFam" id="1.25.40.10:FF:000343">
    <property type="entry name" value="Pentatricopeptide repeat-containing protein At3g58590"/>
    <property type="match status" value="1"/>
</dbReference>
<dbReference type="Pfam" id="PF13041">
    <property type="entry name" value="PPR_2"/>
    <property type="match status" value="4"/>
</dbReference>
<dbReference type="Gene3D" id="1.25.40.10">
    <property type="entry name" value="Tetratricopeptide repeat domain"/>
    <property type="match status" value="4"/>
</dbReference>
<dbReference type="InterPro" id="IPR046848">
    <property type="entry name" value="E_motif"/>
</dbReference>
<dbReference type="Pfam" id="PF01535">
    <property type="entry name" value="PPR"/>
    <property type="match status" value="5"/>
</dbReference>
<dbReference type="GO" id="GO:0008270">
    <property type="term" value="F:zinc ion binding"/>
    <property type="evidence" value="ECO:0007669"/>
    <property type="project" value="InterPro"/>
</dbReference>
<feature type="repeat" description="PPR" evidence="3">
    <location>
        <begin position="154"/>
        <end position="188"/>
    </location>
</feature>
<gene>
    <name evidence="6" type="ORF">B296_00049169</name>
</gene>
<evidence type="ECO:0000256" key="4">
    <source>
        <dbReference type="SAM" id="MobiDB-lite"/>
    </source>
</evidence>